<dbReference type="Proteomes" id="UP000235371">
    <property type="component" value="Unassembled WGS sequence"/>
</dbReference>
<proteinExistence type="predicted"/>
<organism evidence="4 5">
    <name type="scientific">Hyaloscypha bicolor E</name>
    <dbReference type="NCBI Taxonomy" id="1095630"/>
    <lineage>
        <taxon>Eukaryota</taxon>
        <taxon>Fungi</taxon>
        <taxon>Dikarya</taxon>
        <taxon>Ascomycota</taxon>
        <taxon>Pezizomycotina</taxon>
        <taxon>Leotiomycetes</taxon>
        <taxon>Helotiales</taxon>
        <taxon>Hyaloscyphaceae</taxon>
        <taxon>Hyaloscypha</taxon>
        <taxon>Hyaloscypha bicolor</taxon>
    </lineage>
</organism>
<dbReference type="Pfam" id="PF00145">
    <property type="entry name" value="DNA_methylase"/>
    <property type="match status" value="1"/>
</dbReference>
<evidence type="ECO:0000256" key="1">
    <source>
        <dbReference type="ARBA" id="ARBA00022603"/>
    </source>
</evidence>
<dbReference type="GO" id="GO:0032259">
    <property type="term" value="P:methylation"/>
    <property type="evidence" value="ECO:0007669"/>
    <property type="project" value="UniProtKB-KW"/>
</dbReference>
<sequence>MSTLRIQTGGMNIRVGGGWPEQGGFKSREMEPGTGRRRSQRSTTTLQTYYPAQQGLESDDGVYKHGSDEEESLMNGRQRRASELEPIETIKGIFKHMLDKVKKNYETGLDDPLNQVEGRPIWTSTMCSGTKCPIIVLELFREYVAEVARGIRETGQEATPVFGSKAKISTDLDILVAGFVCKDFSPLNNSRKSLQQRDESGHTSFSIYEHIDKAKPKMVLFENFKKIPWTIDGERQKFEDAYIKEIRKDTKWRRGNPPVKLPSDFESHSSWFGETHPVSKGEEGEGEGEAEIEVVEQTCKSAVNLELEEWAKIMEALKHKASVPAEVMLLAASEETKNSVLLSDESGKDVPCDKCRLRHERVQDKYQLADERKLTGWKESGGRCVPDFWIATRSMTNRVMDFLEILHLLSLMHGIDDRYYSDGSRPTTGIVGCIIPSGIKRWTSKGRMINAKEALLLQGLPIRRMDLSYLIGPYLLELAGNALSSTIVGAPLIAALTTFSRVLGRDTGKKISQPPSDDLRVQKFDKAYDLTKMSPADLTAVIEPIIAEGAVKLAQETCARCHCEGSDALLIKKFLRCKVCDHTTCAEHGGNNRYTYQKDDTSRKWPAKFEKRIKEALPKVIKFTNNSLDDIFERSISKVAEGTLRFLVDMFGGFSTGKCHQRPVCTIQHAFNSKNFQSHVVSHMDSAKSPTDNGNCGCHKKRKCGQSFNFMHHRASLDHSVCPLFLFFDHQPQNGAASGHHFVCTKDTRKLEYGKYRQIIANFPPDFEQPRFEQIREGDLVKYKKLKRQVIVDHEEVALEDKSKRSRE</sequence>
<dbReference type="STRING" id="1095630.A0A2J6T9U1"/>
<feature type="region of interest" description="Disordered" evidence="3">
    <location>
        <begin position="57"/>
        <end position="80"/>
    </location>
</feature>
<feature type="compositionally biased region" description="Polar residues" evidence="3">
    <location>
        <begin position="1"/>
        <end position="10"/>
    </location>
</feature>
<dbReference type="InterPro" id="IPR029063">
    <property type="entry name" value="SAM-dependent_MTases_sf"/>
</dbReference>
<gene>
    <name evidence="4" type="ORF">K444DRAFT_723070</name>
</gene>
<reference evidence="4 5" key="1">
    <citation type="submission" date="2016-04" db="EMBL/GenBank/DDBJ databases">
        <title>A degradative enzymes factory behind the ericoid mycorrhizal symbiosis.</title>
        <authorList>
            <consortium name="DOE Joint Genome Institute"/>
            <person name="Martino E."/>
            <person name="Morin E."/>
            <person name="Grelet G."/>
            <person name="Kuo A."/>
            <person name="Kohler A."/>
            <person name="Daghino S."/>
            <person name="Barry K."/>
            <person name="Choi C."/>
            <person name="Cichocki N."/>
            <person name="Clum A."/>
            <person name="Copeland A."/>
            <person name="Hainaut M."/>
            <person name="Haridas S."/>
            <person name="Labutti K."/>
            <person name="Lindquist E."/>
            <person name="Lipzen A."/>
            <person name="Khouja H.-R."/>
            <person name="Murat C."/>
            <person name="Ohm R."/>
            <person name="Olson A."/>
            <person name="Spatafora J."/>
            <person name="Veneault-Fourrey C."/>
            <person name="Henrissat B."/>
            <person name="Grigoriev I."/>
            <person name="Martin F."/>
            <person name="Perotto S."/>
        </authorList>
    </citation>
    <scope>NUCLEOTIDE SEQUENCE [LARGE SCALE GENOMIC DNA]</scope>
    <source>
        <strain evidence="4 5">E</strain>
    </source>
</reference>
<name>A0A2J6T9U1_9HELO</name>
<dbReference type="GeneID" id="36596653"/>
<keyword evidence="2" id="KW-0808">Transferase</keyword>
<protein>
    <submittedName>
        <fullName evidence="4">Uncharacterized protein</fullName>
    </submittedName>
</protein>
<dbReference type="EMBL" id="KZ613811">
    <property type="protein sequence ID" value="PMD59768.1"/>
    <property type="molecule type" value="Genomic_DNA"/>
</dbReference>
<evidence type="ECO:0000256" key="3">
    <source>
        <dbReference type="SAM" id="MobiDB-lite"/>
    </source>
</evidence>
<evidence type="ECO:0000313" key="4">
    <source>
        <dbReference type="EMBL" id="PMD59768.1"/>
    </source>
</evidence>
<dbReference type="Gene3D" id="3.40.50.150">
    <property type="entry name" value="Vaccinia Virus protein VP39"/>
    <property type="match status" value="1"/>
</dbReference>
<dbReference type="AlphaFoldDB" id="A0A2J6T9U1"/>
<evidence type="ECO:0000256" key="2">
    <source>
        <dbReference type="ARBA" id="ARBA00022679"/>
    </source>
</evidence>
<keyword evidence="1" id="KW-0489">Methyltransferase</keyword>
<feature type="region of interest" description="Disordered" evidence="3">
    <location>
        <begin position="265"/>
        <end position="286"/>
    </location>
</feature>
<feature type="region of interest" description="Disordered" evidence="3">
    <location>
        <begin position="1"/>
        <end position="44"/>
    </location>
</feature>
<keyword evidence="5" id="KW-1185">Reference proteome</keyword>
<dbReference type="GO" id="GO:0008168">
    <property type="term" value="F:methyltransferase activity"/>
    <property type="evidence" value="ECO:0007669"/>
    <property type="project" value="UniProtKB-KW"/>
</dbReference>
<accession>A0A2J6T9U1</accession>
<dbReference type="OrthoDB" id="423221at2759"/>
<dbReference type="InParanoid" id="A0A2J6T9U1"/>
<dbReference type="SUPFAM" id="SSF53335">
    <property type="entry name" value="S-adenosyl-L-methionine-dependent methyltransferases"/>
    <property type="match status" value="1"/>
</dbReference>
<dbReference type="RefSeq" id="XP_024736672.1">
    <property type="nucleotide sequence ID" value="XM_024888577.1"/>
</dbReference>
<evidence type="ECO:0000313" key="5">
    <source>
        <dbReference type="Proteomes" id="UP000235371"/>
    </source>
</evidence>
<dbReference type="InterPro" id="IPR001525">
    <property type="entry name" value="C5_MeTfrase"/>
</dbReference>